<proteinExistence type="predicted"/>
<dbReference type="InterPro" id="IPR023146">
    <property type="entry name" value="YfbU_alpha-helical_sf"/>
</dbReference>
<dbReference type="KEGG" id="abas:ACPOL_6921"/>
<evidence type="ECO:0000313" key="2">
    <source>
        <dbReference type="EMBL" id="AXC16457.1"/>
    </source>
</evidence>
<gene>
    <name evidence="1" type="ORF">ACPOL_6921</name>
    <name evidence="2" type="ORF">ACPOL_7267</name>
</gene>
<dbReference type="Proteomes" id="UP000253606">
    <property type="component" value="Plasmid pACPOL3"/>
</dbReference>
<dbReference type="AlphaFoldDB" id="A0A2Z5GBE2"/>
<dbReference type="Gene3D" id="1.10.3190.10">
    <property type="entry name" value="yfbu gene product, domain 2"/>
    <property type="match status" value="1"/>
</dbReference>
<sequence length="173" mass="20215">MTVTTLTPVERLQLINQYRILEKLDPEGADEYAADREIIARGYTAQYHTVFTDVWDEMSVEECTYVYDVLDMHRILINSFNHLADKAGLTLDDVKFEGFDLNSEGKRYGFAEHLQKQGKWKETLPDYLNSHTEMTAFKQRRMLDNFQPIRQQIANSMSGNWQLTADQIRKIIS</sequence>
<geneLocation type="plasmid" evidence="2">
    <name>pACPOL3</name>
</geneLocation>
<dbReference type="InterPro" id="IPR005587">
    <property type="entry name" value="UPF0304_YfbU"/>
</dbReference>
<dbReference type="NCBIfam" id="NF003936">
    <property type="entry name" value="PRK05445.1"/>
    <property type="match status" value="1"/>
</dbReference>
<geneLocation type="plasmid" evidence="3">
    <name>pacpol4</name>
</geneLocation>
<reference evidence="1 3" key="1">
    <citation type="journal article" date="2018" name="Front. Microbiol.">
        <title>Hydrolytic Capabilities as a Key to Environmental Success: Chitinolytic and Cellulolytic Acidobacteria From Acidic Sub-arctic Soils and Boreal Peatlands.</title>
        <authorList>
            <person name="Belova S.E."/>
            <person name="Ravin N.V."/>
            <person name="Pankratov T.A."/>
            <person name="Rakitin A.L."/>
            <person name="Ivanova A.A."/>
            <person name="Beletsky A.V."/>
            <person name="Mardanov A.V."/>
            <person name="Sinninghe Damste J.S."/>
            <person name="Dedysh S.N."/>
        </authorList>
    </citation>
    <scope>NUCLEOTIDE SEQUENCE [LARGE SCALE GENOMIC DNA]</scope>
    <source>
        <strain evidence="1 3">SBC82</strain>
        <plasmid evidence="3">pacpol3</plasmid>
        <plasmid evidence="2">pACPOL3</plasmid>
        <plasmid evidence="3">pacpol4</plasmid>
        <plasmid evidence="1">pACPOL4</plasmid>
    </source>
</reference>
<geneLocation type="plasmid" evidence="3">
    <name>pacpol3</name>
</geneLocation>
<dbReference type="SUPFAM" id="SSF116960">
    <property type="entry name" value="YfbU-like"/>
    <property type="match status" value="1"/>
</dbReference>
<dbReference type="EMBL" id="CP030844">
    <property type="protein sequence ID" value="AXC16457.1"/>
    <property type="molecule type" value="Genomic_DNA"/>
</dbReference>
<organism evidence="1 3">
    <name type="scientific">Acidisarcina polymorpha</name>
    <dbReference type="NCBI Taxonomy" id="2211140"/>
    <lineage>
        <taxon>Bacteria</taxon>
        <taxon>Pseudomonadati</taxon>
        <taxon>Acidobacteriota</taxon>
        <taxon>Terriglobia</taxon>
        <taxon>Terriglobales</taxon>
        <taxon>Acidobacteriaceae</taxon>
        <taxon>Acidisarcina</taxon>
    </lineage>
</organism>
<dbReference type="Gene3D" id="1.10.287.680">
    <property type="entry name" value="Helix hairpin bin"/>
    <property type="match status" value="1"/>
</dbReference>
<dbReference type="OrthoDB" id="1492699at2"/>
<evidence type="ECO:0000313" key="3">
    <source>
        <dbReference type="Proteomes" id="UP000253606"/>
    </source>
</evidence>
<dbReference type="RefSeq" id="WP_114211317.1">
    <property type="nucleotide sequence ID" value="NZ_CP030843.1"/>
</dbReference>
<geneLocation type="plasmid" evidence="1">
    <name>pACPOL4</name>
</geneLocation>
<dbReference type="Pfam" id="PF03887">
    <property type="entry name" value="YfbU"/>
    <property type="match status" value="1"/>
</dbReference>
<accession>A0A2Z5GBE2</accession>
<keyword evidence="1" id="KW-0614">Plasmid</keyword>
<keyword evidence="3" id="KW-1185">Reference proteome</keyword>
<dbReference type="Proteomes" id="UP000253606">
    <property type="component" value="Plasmid pACPOL4"/>
</dbReference>
<name>A0A2Z5GBE2_9BACT</name>
<dbReference type="EMBL" id="CP030843">
    <property type="protein sequence ID" value="AXC16127.1"/>
    <property type="molecule type" value="Genomic_DNA"/>
</dbReference>
<protein>
    <submittedName>
        <fullName evidence="2">UPF0304 protein yfbU</fullName>
    </submittedName>
</protein>
<evidence type="ECO:0000313" key="1">
    <source>
        <dbReference type="EMBL" id="AXC16127.1"/>
    </source>
</evidence>
<dbReference type="KEGG" id="abas:ACPOL_7267"/>
<dbReference type="InterPro" id="IPR023145">
    <property type="entry name" value="YfbU_helix-hairpin_sf"/>
</dbReference>